<dbReference type="GO" id="GO:0005634">
    <property type="term" value="C:nucleus"/>
    <property type="evidence" value="ECO:0007669"/>
    <property type="project" value="TreeGrafter"/>
</dbReference>
<comment type="similarity">
    <text evidence="1">Belongs to the NmrA-type oxidoreductase family.</text>
</comment>
<proteinExistence type="inferred from homology"/>
<dbReference type="SUPFAM" id="SSF51735">
    <property type="entry name" value="NAD(P)-binding Rossmann-fold domains"/>
    <property type="match status" value="1"/>
</dbReference>
<dbReference type="Gene3D" id="3.90.25.10">
    <property type="entry name" value="UDP-galactose 4-epimerase, domain 1"/>
    <property type="match status" value="1"/>
</dbReference>
<dbReference type="Gene3D" id="3.40.50.720">
    <property type="entry name" value="NAD(P)-binding Rossmann-like Domain"/>
    <property type="match status" value="1"/>
</dbReference>
<protein>
    <submittedName>
        <fullName evidence="4">NmrA-like domain</fullName>
    </submittedName>
</protein>
<dbReference type="AlphaFoldDB" id="A0A1W5D1T6"/>
<reference evidence="5" key="1">
    <citation type="submission" date="2017-03" db="EMBL/GenBank/DDBJ databases">
        <authorList>
            <person name="Sharma R."/>
            <person name="Thines M."/>
        </authorList>
    </citation>
    <scope>NUCLEOTIDE SEQUENCE [LARGE SCALE GENOMIC DNA]</scope>
</reference>
<dbReference type="Proteomes" id="UP000192927">
    <property type="component" value="Unassembled WGS sequence"/>
</dbReference>
<dbReference type="PANTHER" id="PTHR42748">
    <property type="entry name" value="NITROGEN METABOLITE REPRESSION PROTEIN NMRA FAMILY MEMBER"/>
    <property type="match status" value="1"/>
</dbReference>
<evidence type="ECO:0000313" key="5">
    <source>
        <dbReference type="Proteomes" id="UP000192927"/>
    </source>
</evidence>
<feature type="domain" description="NmrA-like" evidence="3">
    <location>
        <begin position="1"/>
        <end position="284"/>
    </location>
</feature>
<accession>A0A1W5D1T6</accession>
<dbReference type="Pfam" id="PF05368">
    <property type="entry name" value="NmrA"/>
    <property type="match status" value="1"/>
</dbReference>
<evidence type="ECO:0000259" key="3">
    <source>
        <dbReference type="Pfam" id="PF05368"/>
    </source>
</evidence>
<evidence type="ECO:0000256" key="1">
    <source>
        <dbReference type="ARBA" id="ARBA00006328"/>
    </source>
</evidence>
<name>A0A1W5D1T6_9LECA</name>
<keyword evidence="2" id="KW-0521">NADP</keyword>
<dbReference type="InterPro" id="IPR008030">
    <property type="entry name" value="NmrA-like"/>
</dbReference>
<evidence type="ECO:0000313" key="4">
    <source>
        <dbReference type="EMBL" id="SLM37094.1"/>
    </source>
</evidence>
<organism evidence="4 5">
    <name type="scientific">Lasallia pustulata</name>
    <dbReference type="NCBI Taxonomy" id="136370"/>
    <lineage>
        <taxon>Eukaryota</taxon>
        <taxon>Fungi</taxon>
        <taxon>Dikarya</taxon>
        <taxon>Ascomycota</taxon>
        <taxon>Pezizomycotina</taxon>
        <taxon>Lecanoromycetes</taxon>
        <taxon>OSLEUM clade</taxon>
        <taxon>Umbilicariomycetidae</taxon>
        <taxon>Umbilicariales</taxon>
        <taxon>Umbilicariaceae</taxon>
        <taxon>Lasallia</taxon>
    </lineage>
</organism>
<keyword evidence="5" id="KW-1185">Reference proteome</keyword>
<evidence type="ECO:0000256" key="2">
    <source>
        <dbReference type="ARBA" id="ARBA00022857"/>
    </source>
</evidence>
<dbReference type="PANTHER" id="PTHR42748:SF7">
    <property type="entry name" value="NMRA LIKE REDOX SENSOR 1-RELATED"/>
    <property type="match status" value="1"/>
</dbReference>
<dbReference type="EMBL" id="FWEW01001418">
    <property type="protein sequence ID" value="SLM37094.1"/>
    <property type="molecule type" value="Genomic_DNA"/>
</dbReference>
<dbReference type="InterPro" id="IPR036291">
    <property type="entry name" value="NAD(P)-bd_dom_sf"/>
</dbReference>
<sequence>MSKAVLVTGATGKQGGAVNSALHDLPESNQFTILALTRSPTSASAQALCKKYPEVKCVAGDLNDCPAIFESAVKDAGVNNVWGVFSVQSPFGGGATPESEEKQGKALVDCSLAAGVRHFVYTSVDRKGENSDNDATNVPHFISKHNIEKHLESKCSGDGKMQYTILRPTAFMENLTSDFIGKLFPTMWGRSLAPNRKMQLISTKDIGWFAAQAFSKPDEYKGQKISLAGDNLTLEEADRTFREVVGKPIPTTWGILGSVAMYLIADLGIMFRWINDVGYDADIGSLKKIHPKLETFRDWLARPENGFVGK</sequence>
<dbReference type="CDD" id="cd05251">
    <property type="entry name" value="NmrA_like_SDR_a"/>
    <property type="match status" value="1"/>
</dbReference>
<dbReference type="InterPro" id="IPR051164">
    <property type="entry name" value="NmrA-like_oxidored"/>
</dbReference>